<sequence length="292" mass="31910">MESLYNFVAGWFGGCAGVIVGQPLDTVKVRMQATGKLPGNKQLSSWKCFTGIIKNESVFGLFKGMASPLSMLAFQNAVIFCVHSTILERFQYRRPDGSNTIGQIAFAGSVAGLAQVPLIAPVDLVKIKLQMQTEAILFGNYANVNFCLSAKRSTRSVYRGPVDCLVKLYRSRGLAGCFQGNTVTAVRDIPGFAVYFGVYELLCDWFSNLFGSRGVATYLMAGGFAGVVSWASTFPFDVIKSRIQADGNLGKFRYKGMMDCALQSYKEEGMIVFTRGIWPTLLRGFPSSAAIF</sequence>
<evidence type="ECO:0000256" key="5">
    <source>
        <dbReference type="ARBA" id="ARBA00022737"/>
    </source>
</evidence>
<feature type="non-terminal residue" evidence="11">
    <location>
        <position position="1"/>
    </location>
</feature>
<dbReference type="Gene3D" id="1.50.40.10">
    <property type="entry name" value="Mitochondrial carrier domain"/>
    <property type="match status" value="1"/>
</dbReference>
<dbReference type="GO" id="GO:0005739">
    <property type="term" value="C:mitochondrion"/>
    <property type="evidence" value="ECO:0000318"/>
    <property type="project" value="GO_Central"/>
</dbReference>
<dbReference type="STRING" id="45351.A7S7Y7"/>
<dbReference type="EMBL" id="DS469595">
    <property type="protein sequence ID" value="EDO40203.1"/>
    <property type="molecule type" value="Genomic_DNA"/>
</dbReference>
<name>A7S7Y7_NEMVE</name>
<dbReference type="PANTHER" id="PTHR45624">
    <property type="entry name" value="MITOCHONDRIAL BASIC AMINO ACIDS TRANSPORTER-RELATED"/>
    <property type="match status" value="1"/>
</dbReference>
<evidence type="ECO:0008006" key="13">
    <source>
        <dbReference type="Google" id="ProtNLM"/>
    </source>
</evidence>
<evidence type="ECO:0000256" key="1">
    <source>
        <dbReference type="ARBA" id="ARBA00004225"/>
    </source>
</evidence>
<keyword evidence="5" id="KW-0677">Repeat</keyword>
<dbReference type="InterPro" id="IPR018108">
    <property type="entry name" value="MCP_transmembrane"/>
</dbReference>
<evidence type="ECO:0000256" key="6">
    <source>
        <dbReference type="ARBA" id="ARBA00022989"/>
    </source>
</evidence>
<dbReference type="PhylomeDB" id="A7S7Y7"/>
<proteinExistence type="inferred from homology"/>
<feature type="repeat" description="Solcar" evidence="9">
    <location>
        <begin position="1"/>
        <end position="89"/>
    </location>
</feature>
<dbReference type="eggNOG" id="KOG0762">
    <property type="taxonomic scope" value="Eukaryota"/>
</dbReference>
<dbReference type="PRINTS" id="PR00926">
    <property type="entry name" value="MITOCARRIER"/>
</dbReference>
<evidence type="ECO:0000256" key="2">
    <source>
        <dbReference type="ARBA" id="ARBA00006375"/>
    </source>
</evidence>
<evidence type="ECO:0000256" key="4">
    <source>
        <dbReference type="ARBA" id="ARBA00022692"/>
    </source>
</evidence>
<keyword evidence="4 9" id="KW-0812">Transmembrane</keyword>
<dbReference type="HOGENOM" id="CLU_015166_16_1_1"/>
<reference evidence="11 12" key="1">
    <citation type="journal article" date="2007" name="Science">
        <title>Sea anemone genome reveals ancestral eumetazoan gene repertoire and genomic organization.</title>
        <authorList>
            <person name="Putnam N.H."/>
            <person name="Srivastava M."/>
            <person name="Hellsten U."/>
            <person name="Dirks B."/>
            <person name="Chapman J."/>
            <person name="Salamov A."/>
            <person name="Terry A."/>
            <person name="Shapiro H."/>
            <person name="Lindquist E."/>
            <person name="Kapitonov V.V."/>
            <person name="Jurka J."/>
            <person name="Genikhovich G."/>
            <person name="Grigoriev I.V."/>
            <person name="Lucas S.M."/>
            <person name="Steele R.E."/>
            <person name="Finnerty J.R."/>
            <person name="Technau U."/>
            <person name="Martindale M.Q."/>
            <person name="Rokhsar D.S."/>
        </authorList>
    </citation>
    <scope>NUCLEOTIDE SEQUENCE [LARGE SCALE GENOMIC DNA]</scope>
    <source>
        <strain evidence="12">CH2 X CH6</strain>
    </source>
</reference>
<dbReference type="OMA" id="AFVMNSA"/>
<keyword evidence="6" id="KW-1133">Transmembrane helix</keyword>
<dbReference type="GO" id="GO:0031966">
    <property type="term" value="C:mitochondrial membrane"/>
    <property type="evidence" value="ECO:0007669"/>
    <property type="project" value="UniProtKB-SubCell"/>
</dbReference>
<evidence type="ECO:0000256" key="7">
    <source>
        <dbReference type="ARBA" id="ARBA00023128"/>
    </source>
</evidence>
<keyword evidence="12" id="KW-1185">Reference proteome</keyword>
<dbReference type="Pfam" id="PF00153">
    <property type="entry name" value="Mito_carr"/>
    <property type="match status" value="3"/>
</dbReference>
<dbReference type="PANTHER" id="PTHR45624:SF10">
    <property type="entry name" value="SLC (SOLUTE CARRIER) HOMOLOG"/>
    <property type="match status" value="1"/>
</dbReference>
<dbReference type="Proteomes" id="UP000001593">
    <property type="component" value="Unassembled WGS sequence"/>
</dbReference>
<accession>A7S7Y7</accession>
<dbReference type="InterPro" id="IPR050567">
    <property type="entry name" value="Mitochondrial_Carrier"/>
</dbReference>
<dbReference type="SUPFAM" id="SSF103506">
    <property type="entry name" value="Mitochondrial carrier"/>
    <property type="match status" value="1"/>
</dbReference>
<gene>
    <name evidence="11" type="ORF">NEMVEDRAFT_v1g108165</name>
</gene>
<dbReference type="GO" id="GO:0022857">
    <property type="term" value="F:transmembrane transporter activity"/>
    <property type="evidence" value="ECO:0000318"/>
    <property type="project" value="GO_Central"/>
</dbReference>
<organism evidence="11 12">
    <name type="scientific">Nematostella vectensis</name>
    <name type="common">Starlet sea anemone</name>
    <dbReference type="NCBI Taxonomy" id="45351"/>
    <lineage>
        <taxon>Eukaryota</taxon>
        <taxon>Metazoa</taxon>
        <taxon>Cnidaria</taxon>
        <taxon>Anthozoa</taxon>
        <taxon>Hexacorallia</taxon>
        <taxon>Actiniaria</taxon>
        <taxon>Edwardsiidae</taxon>
        <taxon>Nematostella</taxon>
    </lineage>
</organism>
<comment type="similarity">
    <text evidence="2 10">Belongs to the mitochondrial carrier (TC 2.A.29) family.</text>
</comment>
<keyword evidence="3 10" id="KW-0813">Transport</keyword>
<dbReference type="InterPro" id="IPR002067">
    <property type="entry name" value="MCP"/>
</dbReference>
<protein>
    <recommendedName>
        <fullName evidence="13">Solute carrier family 25 member 45</fullName>
    </recommendedName>
</protein>
<dbReference type="InParanoid" id="A7S7Y7"/>
<comment type="subcellular location">
    <subcellularLocation>
        <location evidence="1">Mitochondrion membrane</location>
        <topology evidence="1">Multi-pass membrane protein</topology>
    </subcellularLocation>
</comment>
<feature type="repeat" description="Solcar" evidence="9">
    <location>
        <begin position="213"/>
        <end position="292"/>
    </location>
</feature>
<evidence type="ECO:0000313" key="11">
    <source>
        <dbReference type="EMBL" id="EDO40203.1"/>
    </source>
</evidence>
<evidence type="ECO:0000256" key="10">
    <source>
        <dbReference type="RuleBase" id="RU000488"/>
    </source>
</evidence>
<dbReference type="InterPro" id="IPR023395">
    <property type="entry name" value="MCP_dom_sf"/>
</dbReference>
<evidence type="ECO:0000313" key="12">
    <source>
        <dbReference type="Proteomes" id="UP000001593"/>
    </source>
</evidence>
<evidence type="ECO:0000256" key="8">
    <source>
        <dbReference type="ARBA" id="ARBA00023136"/>
    </source>
</evidence>
<evidence type="ECO:0000256" key="3">
    <source>
        <dbReference type="ARBA" id="ARBA00022448"/>
    </source>
</evidence>
<evidence type="ECO:0000256" key="9">
    <source>
        <dbReference type="PROSITE-ProRule" id="PRU00282"/>
    </source>
</evidence>
<feature type="repeat" description="Solcar" evidence="9">
    <location>
        <begin position="99"/>
        <end position="205"/>
    </location>
</feature>
<keyword evidence="8 9" id="KW-0472">Membrane</keyword>
<keyword evidence="7" id="KW-0496">Mitochondrion</keyword>
<dbReference type="PROSITE" id="PS50920">
    <property type="entry name" value="SOLCAR"/>
    <property type="match status" value="3"/>
</dbReference>
<dbReference type="AlphaFoldDB" id="A7S7Y7"/>